<dbReference type="SUPFAM" id="SSF46785">
    <property type="entry name" value="Winged helix' DNA-binding domain"/>
    <property type="match status" value="2"/>
</dbReference>
<dbReference type="PANTHER" id="PTHR34298">
    <property type="entry name" value="SEGREGATION AND CONDENSATION PROTEIN B"/>
    <property type="match status" value="1"/>
</dbReference>
<keyword evidence="1" id="KW-0963">Cytoplasm</keyword>
<dbReference type="RefSeq" id="WP_125566167.1">
    <property type="nucleotide sequence ID" value="NZ_AP019307.1"/>
</dbReference>
<dbReference type="InterPro" id="IPR005234">
    <property type="entry name" value="ScpB_csome_segregation"/>
</dbReference>
<evidence type="ECO:0000256" key="3">
    <source>
        <dbReference type="ARBA" id="ARBA00022829"/>
    </source>
</evidence>
<dbReference type="Gene3D" id="1.10.10.10">
    <property type="entry name" value="Winged helix-like DNA-binding domain superfamily/Winged helix DNA-binding domain"/>
    <property type="match status" value="2"/>
</dbReference>
<accession>A0A3G9ICH5</accession>
<dbReference type="AlphaFoldDB" id="A0A3G9ICH5"/>
<sequence length="198" mass="21498">MTADTQTALDIPLAELQPALEAVLMVADEPLDAMTLATAVGHPVEAVIENLKALQAEYDETGRGFELRQVAGGWRYYTREQYAAVVEGFVLEGQTARLTQAALETLAVVAYKQPVSRSRISAIRGVNVDGVMRTLLSRALVEEAGTDDISGAHLYRTTSYFLERIGISSLDELPELAPYLPDLADMEDALGVEENIDA</sequence>
<dbReference type="Pfam" id="PF04079">
    <property type="entry name" value="SMC_ScpB"/>
    <property type="match status" value="1"/>
</dbReference>
<dbReference type="InterPro" id="IPR036388">
    <property type="entry name" value="WH-like_DNA-bd_sf"/>
</dbReference>
<dbReference type="GO" id="GO:0051304">
    <property type="term" value="P:chromosome separation"/>
    <property type="evidence" value="ECO:0007669"/>
    <property type="project" value="InterPro"/>
</dbReference>
<keyword evidence="4" id="KW-0131">Cell cycle</keyword>
<dbReference type="InterPro" id="IPR036390">
    <property type="entry name" value="WH_DNA-bd_sf"/>
</dbReference>
<dbReference type="OrthoDB" id="9806226at2"/>
<evidence type="ECO:0000313" key="5">
    <source>
        <dbReference type="EMBL" id="BBH16046.1"/>
    </source>
</evidence>
<keyword evidence="3" id="KW-0159">Chromosome partition</keyword>
<evidence type="ECO:0000256" key="1">
    <source>
        <dbReference type="ARBA" id="ARBA00022490"/>
    </source>
</evidence>
<name>A0A3G9ICH5_9ACTN</name>
<dbReference type="NCBIfam" id="TIGR00281">
    <property type="entry name" value="SMC-Scp complex subunit ScpB"/>
    <property type="match status" value="1"/>
</dbReference>
<protein>
    <submittedName>
        <fullName evidence="5">Segregation and condensation protein B</fullName>
    </submittedName>
</protein>
<dbReference type="PANTHER" id="PTHR34298:SF2">
    <property type="entry name" value="SEGREGATION AND CONDENSATION PROTEIN B"/>
    <property type="match status" value="1"/>
</dbReference>
<dbReference type="KEGG" id="nbe:Back2_03330"/>
<keyword evidence="6" id="KW-1185">Reference proteome</keyword>
<dbReference type="Proteomes" id="UP000271573">
    <property type="component" value="Chromosome"/>
</dbReference>
<evidence type="ECO:0000256" key="4">
    <source>
        <dbReference type="ARBA" id="ARBA00023306"/>
    </source>
</evidence>
<organism evidence="5 6">
    <name type="scientific">Nocardioides baekrokdamisoli</name>
    <dbReference type="NCBI Taxonomy" id="1804624"/>
    <lineage>
        <taxon>Bacteria</taxon>
        <taxon>Bacillati</taxon>
        <taxon>Actinomycetota</taxon>
        <taxon>Actinomycetes</taxon>
        <taxon>Propionibacteriales</taxon>
        <taxon>Nocardioidaceae</taxon>
        <taxon>Nocardioides</taxon>
    </lineage>
</organism>
<gene>
    <name evidence="5" type="ORF">Back2_03330</name>
</gene>
<evidence type="ECO:0000313" key="6">
    <source>
        <dbReference type="Proteomes" id="UP000271573"/>
    </source>
</evidence>
<dbReference type="GO" id="GO:0051301">
    <property type="term" value="P:cell division"/>
    <property type="evidence" value="ECO:0007669"/>
    <property type="project" value="UniProtKB-KW"/>
</dbReference>
<keyword evidence="2" id="KW-0132">Cell division</keyword>
<dbReference type="PIRSF" id="PIRSF019345">
    <property type="entry name" value="ScpB"/>
    <property type="match status" value="1"/>
</dbReference>
<proteinExistence type="predicted"/>
<dbReference type="EMBL" id="AP019307">
    <property type="protein sequence ID" value="BBH16046.1"/>
    <property type="molecule type" value="Genomic_DNA"/>
</dbReference>
<reference evidence="5 6" key="1">
    <citation type="submission" date="2018-11" db="EMBL/GenBank/DDBJ databases">
        <title>Complete genome sequence of Nocardioides baekrokdamisoli strain KCTC 39748.</title>
        <authorList>
            <person name="Kang S.W."/>
            <person name="Lee K.C."/>
            <person name="Kim K.K."/>
            <person name="Kim J.S."/>
            <person name="Kim D.S."/>
            <person name="Ko S.H."/>
            <person name="Yang S.H."/>
            <person name="Shin Y.K."/>
            <person name="Lee J.S."/>
        </authorList>
    </citation>
    <scope>NUCLEOTIDE SEQUENCE [LARGE SCALE GENOMIC DNA]</scope>
    <source>
        <strain evidence="5 6">KCTC 39748</strain>
    </source>
</reference>
<evidence type="ECO:0000256" key="2">
    <source>
        <dbReference type="ARBA" id="ARBA00022618"/>
    </source>
</evidence>